<organism evidence="2 3">
    <name type="scientific">Selenobaculum gibii</name>
    <dbReference type="NCBI Taxonomy" id="3054208"/>
    <lineage>
        <taxon>Bacteria</taxon>
        <taxon>Bacillati</taxon>
        <taxon>Bacillota</taxon>
        <taxon>Negativicutes</taxon>
        <taxon>Selenomonadales</taxon>
        <taxon>Selenomonadaceae</taxon>
        <taxon>Selenobaculum</taxon>
    </lineage>
</organism>
<proteinExistence type="predicted"/>
<feature type="transmembrane region" description="Helical" evidence="1">
    <location>
        <begin position="15"/>
        <end position="33"/>
    </location>
</feature>
<dbReference type="NCBIfam" id="TIGR02832">
    <property type="entry name" value="spo_yunB"/>
    <property type="match status" value="1"/>
</dbReference>
<dbReference type="Pfam" id="PF09560">
    <property type="entry name" value="Spore_YunB"/>
    <property type="match status" value="1"/>
</dbReference>
<protein>
    <submittedName>
        <fullName evidence="2">Sporulation protein YunB</fullName>
    </submittedName>
</protein>
<dbReference type="PIRSF" id="PIRSF021383">
    <property type="entry name" value="YunB"/>
    <property type="match status" value="1"/>
</dbReference>
<dbReference type="Proteomes" id="UP001243623">
    <property type="component" value="Chromosome"/>
</dbReference>
<accession>A0A9Y2ET68</accession>
<dbReference type="InterPro" id="IPR014197">
    <property type="entry name" value="Sporulation_prot_YunB"/>
</dbReference>
<name>A0A9Y2ET68_9FIRM</name>
<evidence type="ECO:0000256" key="1">
    <source>
        <dbReference type="SAM" id="Phobius"/>
    </source>
</evidence>
<evidence type="ECO:0000313" key="2">
    <source>
        <dbReference type="EMBL" id="WIW71763.1"/>
    </source>
</evidence>
<evidence type="ECO:0000313" key="3">
    <source>
        <dbReference type="Proteomes" id="UP001243623"/>
    </source>
</evidence>
<dbReference type="EMBL" id="CP120678">
    <property type="protein sequence ID" value="WIW71763.1"/>
    <property type="molecule type" value="Genomic_DNA"/>
</dbReference>
<gene>
    <name evidence="2" type="primary">yunB</name>
    <name evidence="2" type="ORF">P3F81_05560</name>
</gene>
<sequence length="211" mass="23579">MRFMVQERKKKTKKIIWICIGSIFILFYLFWVMETHLKPSILAIAEARAIGIATQSINKVIEDKVKNKVESKDLLDVKLDNQGKIVFIQPNTMEFNRLSAEITIDVQKTLQDLSRENIEIPLGQITGSQILASIGPNINVAVIPVGVVKIKTINNFEQAGINQTKHMISLAAETEVKIVVPMISKSSVVNTQVPIAEYVIVGDVPNTYVHL</sequence>
<dbReference type="RefSeq" id="WP_147670586.1">
    <property type="nucleotide sequence ID" value="NZ_CP120678.1"/>
</dbReference>
<keyword evidence="1" id="KW-0472">Membrane</keyword>
<dbReference type="KEGG" id="sgbi:P3F81_05560"/>
<keyword evidence="3" id="KW-1185">Reference proteome</keyword>
<dbReference type="AlphaFoldDB" id="A0A9Y2ET68"/>
<reference evidence="2" key="1">
    <citation type="submission" date="2023-03" db="EMBL/GenBank/DDBJ databases">
        <title>Selenobaculum gbiensis gen. nov. sp. nov., a new bacterium isolated from the gut microbiota of IBD patient.</title>
        <authorList>
            <person name="Yeo S."/>
            <person name="Park H."/>
            <person name="Huh C.S."/>
        </authorList>
    </citation>
    <scope>NUCLEOTIDE SEQUENCE</scope>
    <source>
        <strain evidence="2">ICN-92133</strain>
    </source>
</reference>
<keyword evidence="1" id="KW-1133">Transmembrane helix</keyword>
<keyword evidence="1" id="KW-0812">Transmembrane</keyword>